<dbReference type="InterPro" id="IPR028889">
    <property type="entry name" value="USP"/>
</dbReference>
<dbReference type="InterPro" id="IPR050164">
    <property type="entry name" value="Peptidase_C19"/>
</dbReference>
<evidence type="ECO:0000259" key="9">
    <source>
        <dbReference type="PROSITE" id="PS50235"/>
    </source>
</evidence>
<gene>
    <name evidence="10" type="ORF">DFH94DRAFT_801379</name>
</gene>
<feature type="compositionally biased region" description="Polar residues" evidence="7">
    <location>
        <begin position="632"/>
        <end position="661"/>
    </location>
</feature>
<keyword evidence="5" id="KW-0378">Hydrolase</keyword>
<dbReference type="Proteomes" id="UP000759537">
    <property type="component" value="Unassembled WGS sequence"/>
</dbReference>
<dbReference type="Pfam" id="PF20153">
    <property type="entry name" value="DUF6535"/>
    <property type="match status" value="1"/>
</dbReference>
<evidence type="ECO:0000256" key="4">
    <source>
        <dbReference type="ARBA" id="ARBA00022786"/>
    </source>
</evidence>
<keyword evidence="3" id="KW-0645">Protease</keyword>
<proteinExistence type="predicted"/>
<dbReference type="PROSITE" id="PS50235">
    <property type="entry name" value="USP_3"/>
    <property type="match status" value="1"/>
</dbReference>
<feature type="region of interest" description="Disordered" evidence="7">
    <location>
        <begin position="620"/>
        <end position="663"/>
    </location>
</feature>
<dbReference type="AlphaFoldDB" id="A0A9P5MK31"/>
<feature type="region of interest" description="Disordered" evidence="7">
    <location>
        <begin position="717"/>
        <end position="790"/>
    </location>
</feature>
<keyword evidence="8" id="KW-0472">Membrane</keyword>
<keyword evidence="8" id="KW-0812">Transmembrane</keyword>
<dbReference type="InterPro" id="IPR038765">
    <property type="entry name" value="Papain-like_cys_pep_sf"/>
</dbReference>
<dbReference type="EMBL" id="WHVB01000111">
    <property type="protein sequence ID" value="KAF8461821.1"/>
    <property type="molecule type" value="Genomic_DNA"/>
</dbReference>
<dbReference type="Gene3D" id="3.90.70.10">
    <property type="entry name" value="Cysteine proteinases"/>
    <property type="match status" value="1"/>
</dbReference>
<dbReference type="GO" id="GO:0005634">
    <property type="term" value="C:nucleus"/>
    <property type="evidence" value="ECO:0007669"/>
    <property type="project" value="TreeGrafter"/>
</dbReference>
<evidence type="ECO:0000256" key="5">
    <source>
        <dbReference type="ARBA" id="ARBA00022801"/>
    </source>
</evidence>
<name>A0A9P5MK31_9AGAM</name>
<evidence type="ECO:0000256" key="8">
    <source>
        <dbReference type="SAM" id="Phobius"/>
    </source>
</evidence>
<dbReference type="InterPro" id="IPR001394">
    <property type="entry name" value="Peptidase_C19_UCH"/>
</dbReference>
<dbReference type="GO" id="GO:0005829">
    <property type="term" value="C:cytosol"/>
    <property type="evidence" value="ECO:0007669"/>
    <property type="project" value="TreeGrafter"/>
</dbReference>
<evidence type="ECO:0000256" key="1">
    <source>
        <dbReference type="ARBA" id="ARBA00000707"/>
    </source>
</evidence>
<dbReference type="EC" id="3.4.19.12" evidence="2"/>
<feature type="region of interest" description="Disordered" evidence="7">
    <location>
        <begin position="851"/>
        <end position="878"/>
    </location>
</feature>
<dbReference type="PROSITE" id="PS00973">
    <property type="entry name" value="USP_2"/>
    <property type="match status" value="1"/>
</dbReference>
<sequence>MYSNIAEKEDTEMVERCQKDKDGTLIFAGLFSATVGALLTLSFPDLKPNSQDTSAFYLENIYQLQAFGNSNVSLPSGLAKPPAFSPPRYSIWVNSLWFLSLIVSLSAAMQATLTRSWAVQYISVTQPPWVTLLERTRIRAIFSKGNPGPYTFWGTSLEPDFLHFSLLLFIVGALIYLFNINRAVFHAVVWWVGCMTISFTAATMNVFGKPHDLFHTPLSWLGLYIYLCISHVAIQVCSCIPPLHGLRDDIRRQYRDLSERYSNGVVNGKWRQAEEIALKSSSEIDTLILERILLTLDEDSSLETFFDAIPGFCNSKLCFLPLSSSVQTKLRQVLDGFLDRTFSSNLVSESVRASRLITCLNAAYAAFPTYGVSEILDNIIKGYWDEALQSVEMGHALRVWRHRRDHDLNVQQIVACIIARARQRDDRWTMLVKEEFGVPDDLVRDGVAHGDSVLLFILIYISRQANRASLWTPVVLSSLSKFDVRNTLPALQRDFCTLWNEISQEERNQVNQGSSSTLSSILVSTPVKILRDIRHIYIALHQGTDAVLTAFSASTDSFDSILEHPSSYPLCDIASHHPDSTTHVPIAISAAVPPIQLGDSLDASPHQSTFGGLPLAEETNIITGLPSPPDPSTTSEIGETSQAPTATFPVHSSSPSPNLDESLQGGVAMAQPDITLAAELSHSPESNEQQGPATPYAAPLADISGILATVPTPVLDQSSGTYEPGPAFISKSSLPASSGGISAPDSPESPAPPHTPPLPNPESLSILSGMSPESPSDNATLLRSHPGKLDNDGNMSLANTVLQSLVYCPPFQDLFRDLPLGQREREETGGGATPLIDATVRFLDEFAHQEKSSVTHQAARGEVRDDQDGKREDDGAHSFTSTNVYDALKEKRQFTIVRDDWQQDVAVFLELYLEALDEELVALQSSISKHEPGSTLKAGELEETESGEGQTEMGGRDYTASSIKSPISRIFSGRSRSVVRAPNQPDTTTVEYWRLLQLDIQFDSVHTVEDALTHISQPQRASQPVQVGQLGSSDVSQQVQIEALPPVLVLRFKRLLYDANADSIVKPVKFAPELEFPLEIMAPVAGKSVERAHYKLYGVVYHHGQSASGGHYTVDVLHPNGDSGSGEDWLRIGEEAVSVVRHEDVFEGDDNEQVDNQCAYILIYCRTAPSQI</sequence>
<dbReference type="PANTHER" id="PTHR24006:SF687">
    <property type="entry name" value="UBIQUITIN CARBOXYL-TERMINAL HYDROLASE 10"/>
    <property type="match status" value="1"/>
</dbReference>
<feature type="domain" description="USP" evidence="9">
    <location>
        <begin position="787"/>
        <end position="1167"/>
    </location>
</feature>
<dbReference type="CDD" id="cd02257">
    <property type="entry name" value="Peptidase_C19"/>
    <property type="match status" value="1"/>
</dbReference>
<protein>
    <recommendedName>
        <fullName evidence="2">ubiquitinyl hydrolase 1</fullName>
        <ecNumber evidence="2">3.4.19.12</ecNumber>
    </recommendedName>
</protein>
<evidence type="ECO:0000256" key="7">
    <source>
        <dbReference type="SAM" id="MobiDB-lite"/>
    </source>
</evidence>
<reference evidence="10" key="2">
    <citation type="journal article" date="2020" name="Nat. Commun.">
        <title>Large-scale genome sequencing of mycorrhizal fungi provides insights into the early evolution of symbiotic traits.</title>
        <authorList>
            <person name="Miyauchi S."/>
            <person name="Kiss E."/>
            <person name="Kuo A."/>
            <person name="Drula E."/>
            <person name="Kohler A."/>
            <person name="Sanchez-Garcia M."/>
            <person name="Morin E."/>
            <person name="Andreopoulos B."/>
            <person name="Barry K.W."/>
            <person name="Bonito G."/>
            <person name="Buee M."/>
            <person name="Carver A."/>
            <person name="Chen C."/>
            <person name="Cichocki N."/>
            <person name="Clum A."/>
            <person name="Culley D."/>
            <person name="Crous P.W."/>
            <person name="Fauchery L."/>
            <person name="Girlanda M."/>
            <person name="Hayes R.D."/>
            <person name="Keri Z."/>
            <person name="LaButti K."/>
            <person name="Lipzen A."/>
            <person name="Lombard V."/>
            <person name="Magnuson J."/>
            <person name="Maillard F."/>
            <person name="Murat C."/>
            <person name="Nolan M."/>
            <person name="Ohm R.A."/>
            <person name="Pangilinan J."/>
            <person name="Pereira M.F."/>
            <person name="Perotto S."/>
            <person name="Peter M."/>
            <person name="Pfister S."/>
            <person name="Riley R."/>
            <person name="Sitrit Y."/>
            <person name="Stielow J.B."/>
            <person name="Szollosi G."/>
            <person name="Zifcakova L."/>
            <person name="Stursova M."/>
            <person name="Spatafora J.W."/>
            <person name="Tedersoo L."/>
            <person name="Vaario L.M."/>
            <person name="Yamada A."/>
            <person name="Yan M."/>
            <person name="Wang P."/>
            <person name="Xu J."/>
            <person name="Bruns T."/>
            <person name="Baldrian P."/>
            <person name="Vilgalys R."/>
            <person name="Dunand C."/>
            <person name="Henrissat B."/>
            <person name="Grigoriev I.V."/>
            <person name="Hibbett D."/>
            <person name="Nagy L.G."/>
            <person name="Martin F.M."/>
        </authorList>
    </citation>
    <scope>NUCLEOTIDE SEQUENCE</scope>
    <source>
        <strain evidence="10">Prilba</strain>
    </source>
</reference>
<feature type="compositionally biased region" description="Polar residues" evidence="7">
    <location>
        <begin position="730"/>
        <end position="740"/>
    </location>
</feature>
<feature type="transmembrane region" description="Helical" evidence="8">
    <location>
        <begin position="161"/>
        <end position="178"/>
    </location>
</feature>
<evidence type="ECO:0000256" key="6">
    <source>
        <dbReference type="ARBA" id="ARBA00022807"/>
    </source>
</evidence>
<dbReference type="SUPFAM" id="SSF54001">
    <property type="entry name" value="Cysteine proteinases"/>
    <property type="match status" value="1"/>
</dbReference>
<dbReference type="Pfam" id="PF00443">
    <property type="entry name" value="UCH"/>
    <property type="match status" value="1"/>
</dbReference>
<feature type="compositionally biased region" description="Polar residues" evidence="7">
    <location>
        <begin position="765"/>
        <end position="781"/>
    </location>
</feature>
<accession>A0A9P5MK31</accession>
<feature type="region of interest" description="Disordered" evidence="7">
    <location>
        <begin position="929"/>
        <end position="959"/>
    </location>
</feature>
<dbReference type="InterPro" id="IPR045338">
    <property type="entry name" value="DUF6535"/>
</dbReference>
<feature type="transmembrane region" description="Helical" evidence="8">
    <location>
        <begin position="184"/>
        <end position="208"/>
    </location>
</feature>
<evidence type="ECO:0000256" key="3">
    <source>
        <dbReference type="ARBA" id="ARBA00022670"/>
    </source>
</evidence>
<dbReference type="GO" id="GO:0006508">
    <property type="term" value="P:proteolysis"/>
    <property type="evidence" value="ECO:0007669"/>
    <property type="project" value="UniProtKB-KW"/>
</dbReference>
<organism evidence="10 11">
    <name type="scientific">Russula ochroleuca</name>
    <dbReference type="NCBI Taxonomy" id="152965"/>
    <lineage>
        <taxon>Eukaryota</taxon>
        <taxon>Fungi</taxon>
        <taxon>Dikarya</taxon>
        <taxon>Basidiomycota</taxon>
        <taxon>Agaricomycotina</taxon>
        <taxon>Agaricomycetes</taxon>
        <taxon>Russulales</taxon>
        <taxon>Russulaceae</taxon>
        <taxon>Russula</taxon>
    </lineage>
</organism>
<evidence type="ECO:0000313" key="11">
    <source>
        <dbReference type="Proteomes" id="UP000759537"/>
    </source>
</evidence>
<evidence type="ECO:0000256" key="2">
    <source>
        <dbReference type="ARBA" id="ARBA00012759"/>
    </source>
</evidence>
<keyword evidence="8" id="KW-1133">Transmembrane helix</keyword>
<dbReference type="OrthoDB" id="429671at2759"/>
<dbReference type="GO" id="GO:0004843">
    <property type="term" value="F:cysteine-type deubiquitinase activity"/>
    <property type="evidence" value="ECO:0007669"/>
    <property type="project" value="UniProtKB-EC"/>
</dbReference>
<dbReference type="InterPro" id="IPR018200">
    <property type="entry name" value="USP_CS"/>
</dbReference>
<feature type="transmembrane region" description="Helical" evidence="8">
    <location>
        <begin position="23"/>
        <end position="43"/>
    </location>
</feature>
<keyword evidence="4" id="KW-0833">Ubl conjugation pathway</keyword>
<comment type="catalytic activity">
    <reaction evidence="1">
        <text>Thiol-dependent hydrolysis of ester, thioester, amide, peptide and isopeptide bonds formed by the C-terminal Gly of ubiquitin (a 76-residue protein attached to proteins as an intracellular targeting signal).</text>
        <dbReference type="EC" id="3.4.19.12"/>
    </reaction>
</comment>
<dbReference type="GO" id="GO:0016579">
    <property type="term" value="P:protein deubiquitination"/>
    <property type="evidence" value="ECO:0007669"/>
    <property type="project" value="InterPro"/>
</dbReference>
<feature type="compositionally biased region" description="Pro residues" evidence="7">
    <location>
        <begin position="747"/>
        <end position="760"/>
    </location>
</feature>
<reference evidence="10" key="1">
    <citation type="submission" date="2019-10" db="EMBL/GenBank/DDBJ databases">
        <authorList>
            <consortium name="DOE Joint Genome Institute"/>
            <person name="Kuo A."/>
            <person name="Miyauchi S."/>
            <person name="Kiss E."/>
            <person name="Drula E."/>
            <person name="Kohler A."/>
            <person name="Sanchez-Garcia M."/>
            <person name="Andreopoulos B."/>
            <person name="Barry K.W."/>
            <person name="Bonito G."/>
            <person name="Buee M."/>
            <person name="Carver A."/>
            <person name="Chen C."/>
            <person name="Cichocki N."/>
            <person name="Clum A."/>
            <person name="Culley D."/>
            <person name="Crous P.W."/>
            <person name="Fauchery L."/>
            <person name="Girlanda M."/>
            <person name="Hayes R."/>
            <person name="Keri Z."/>
            <person name="LaButti K."/>
            <person name="Lipzen A."/>
            <person name="Lombard V."/>
            <person name="Magnuson J."/>
            <person name="Maillard F."/>
            <person name="Morin E."/>
            <person name="Murat C."/>
            <person name="Nolan M."/>
            <person name="Ohm R."/>
            <person name="Pangilinan J."/>
            <person name="Pereira M."/>
            <person name="Perotto S."/>
            <person name="Peter M."/>
            <person name="Riley R."/>
            <person name="Sitrit Y."/>
            <person name="Stielow B."/>
            <person name="Szollosi G."/>
            <person name="Zifcakova L."/>
            <person name="Stursova M."/>
            <person name="Spatafora J.W."/>
            <person name="Tedersoo L."/>
            <person name="Vaario L.-M."/>
            <person name="Yamada A."/>
            <person name="Yan M."/>
            <person name="Wang P."/>
            <person name="Xu J."/>
            <person name="Bruns T."/>
            <person name="Baldrian P."/>
            <person name="Vilgalys R."/>
            <person name="Henrissat B."/>
            <person name="Grigoriev I.V."/>
            <person name="Hibbett D."/>
            <person name="Nagy L.G."/>
            <person name="Martin F.M."/>
        </authorList>
    </citation>
    <scope>NUCLEOTIDE SEQUENCE</scope>
    <source>
        <strain evidence="10">Prilba</strain>
    </source>
</reference>
<feature type="compositionally biased region" description="Basic and acidic residues" evidence="7">
    <location>
        <begin position="851"/>
        <end position="876"/>
    </location>
</feature>
<keyword evidence="11" id="KW-1185">Reference proteome</keyword>
<keyword evidence="6" id="KW-0788">Thiol protease</keyword>
<dbReference type="PANTHER" id="PTHR24006">
    <property type="entry name" value="UBIQUITIN CARBOXYL-TERMINAL HYDROLASE"/>
    <property type="match status" value="1"/>
</dbReference>
<evidence type="ECO:0000313" key="10">
    <source>
        <dbReference type="EMBL" id="KAF8461821.1"/>
    </source>
</evidence>
<comment type="caution">
    <text evidence="10">The sequence shown here is derived from an EMBL/GenBank/DDBJ whole genome shotgun (WGS) entry which is preliminary data.</text>
</comment>